<evidence type="ECO:0008006" key="4">
    <source>
        <dbReference type="Google" id="ProtNLM"/>
    </source>
</evidence>
<gene>
    <name evidence="2" type="ORF">AWN68_16715</name>
</gene>
<keyword evidence="3" id="KW-1185">Reference proteome</keyword>
<dbReference type="PROSITE" id="PS51257">
    <property type="entry name" value="PROKAR_LIPOPROTEIN"/>
    <property type="match status" value="1"/>
</dbReference>
<evidence type="ECO:0000256" key="1">
    <source>
        <dbReference type="SAM" id="SignalP"/>
    </source>
</evidence>
<dbReference type="Proteomes" id="UP000075615">
    <property type="component" value="Unassembled WGS sequence"/>
</dbReference>
<sequence length="162" mass="18683">MKKLTSLIFVLLVFSACTDTSPDIEYTDQSAYIENETSDTIYISYSTENQVFEDSNSNQLKILSSIKSDSVSLGKHNNDWYGGPDHKILDHVSLGSQIAMTSDELNSKIHYLNIYKIVDGNILKANIDLTAYKAWNKTRPWDDNRRARTRKFYFYVTDELFE</sequence>
<organism evidence="2 3">
    <name type="scientific">Roseivirga echinicomitans</name>
    <dbReference type="NCBI Taxonomy" id="296218"/>
    <lineage>
        <taxon>Bacteria</taxon>
        <taxon>Pseudomonadati</taxon>
        <taxon>Bacteroidota</taxon>
        <taxon>Cytophagia</taxon>
        <taxon>Cytophagales</taxon>
        <taxon>Roseivirgaceae</taxon>
        <taxon>Roseivirga</taxon>
    </lineage>
</organism>
<dbReference type="AlphaFoldDB" id="A0A150XPS3"/>
<reference evidence="2 3" key="1">
    <citation type="submission" date="2016-01" db="EMBL/GenBank/DDBJ databases">
        <title>Genome sequencing of Roseivirga echinicomitans KMM 6058.</title>
        <authorList>
            <person name="Selvaratnam C."/>
            <person name="Thevarajoo S."/>
            <person name="Goh K.M."/>
            <person name="Ee R."/>
            <person name="Chan K.-G."/>
            <person name="Chong C.S."/>
        </authorList>
    </citation>
    <scope>NUCLEOTIDE SEQUENCE [LARGE SCALE GENOMIC DNA]</scope>
    <source>
        <strain evidence="2 3">KMM 6058</strain>
    </source>
</reference>
<dbReference type="EMBL" id="LRDB01000007">
    <property type="protein sequence ID" value="KYG80749.1"/>
    <property type="molecule type" value="Genomic_DNA"/>
</dbReference>
<feature type="chain" id="PRO_5007574983" description="PLAT domain-containing protein" evidence="1">
    <location>
        <begin position="19"/>
        <end position="162"/>
    </location>
</feature>
<accession>A0A150XPS3</accession>
<feature type="signal peptide" evidence="1">
    <location>
        <begin position="1"/>
        <end position="18"/>
    </location>
</feature>
<comment type="caution">
    <text evidence="2">The sequence shown here is derived from an EMBL/GenBank/DDBJ whole genome shotgun (WGS) entry which is preliminary data.</text>
</comment>
<dbReference type="OrthoDB" id="982550at2"/>
<evidence type="ECO:0000313" key="3">
    <source>
        <dbReference type="Proteomes" id="UP000075615"/>
    </source>
</evidence>
<proteinExistence type="predicted"/>
<keyword evidence="1" id="KW-0732">Signal</keyword>
<protein>
    <recommendedName>
        <fullName evidence="4">PLAT domain-containing protein</fullName>
    </recommendedName>
</protein>
<evidence type="ECO:0000313" key="2">
    <source>
        <dbReference type="EMBL" id="KYG80749.1"/>
    </source>
</evidence>
<name>A0A150XPS3_9BACT</name>
<dbReference type="RefSeq" id="WP_068413579.1">
    <property type="nucleotide sequence ID" value="NZ_LRDB01000007.1"/>
</dbReference>